<evidence type="ECO:0000313" key="2">
    <source>
        <dbReference type="Proteomes" id="UP000318431"/>
    </source>
</evidence>
<organism evidence="1 2">
    <name type="scientific">Pseudoduganella lurida</name>
    <dbReference type="NCBI Taxonomy" id="1036180"/>
    <lineage>
        <taxon>Bacteria</taxon>
        <taxon>Pseudomonadati</taxon>
        <taxon>Pseudomonadota</taxon>
        <taxon>Betaproteobacteria</taxon>
        <taxon>Burkholderiales</taxon>
        <taxon>Oxalobacteraceae</taxon>
        <taxon>Telluria group</taxon>
        <taxon>Pseudoduganella</taxon>
    </lineage>
</organism>
<proteinExistence type="predicted"/>
<dbReference type="Proteomes" id="UP000318431">
    <property type="component" value="Unassembled WGS sequence"/>
</dbReference>
<gene>
    <name evidence="1" type="ORF">IP91_02567</name>
</gene>
<keyword evidence="2" id="KW-1185">Reference proteome</keyword>
<accession>A0A562R9R7</accession>
<dbReference type="AlphaFoldDB" id="A0A562R9R7"/>
<name>A0A562R9R7_9BURK</name>
<dbReference type="EMBL" id="VLLB01000004">
    <property type="protein sequence ID" value="TWI65160.1"/>
    <property type="molecule type" value="Genomic_DNA"/>
</dbReference>
<reference evidence="1 2" key="1">
    <citation type="journal article" date="2015" name="Stand. Genomic Sci.">
        <title>Genomic Encyclopedia of Bacterial and Archaeal Type Strains, Phase III: the genomes of soil and plant-associated and newly described type strains.</title>
        <authorList>
            <person name="Whitman W.B."/>
            <person name="Woyke T."/>
            <person name="Klenk H.P."/>
            <person name="Zhou Y."/>
            <person name="Lilburn T.G."/>
            <person name="Beck B.J."/>
            <person name="De Vos P."/>
            <person name="Vandamme P."/>
            <person name="Eisen J.A."/>
            <person name="Garrity G."/>
            <person name="Hugenholtz P."/>
            <person name="Kyrpides N.C."/>
        </authorList>
    </citation>
    <scope>NUCLEOTIDE SEQUENCE [LARGE SCALE GENOMIC DNA]</scope>
    <source>
        <strain evidence="1 2">CGMCC 1.10822</strain>
    </source>
</reference>
<sequence>MKIHALNLTGDGWTAFQNLANELERTHGAPFTEAFIAEYWEVVLRILQDLTSSPKSCQKLQ</sequence>
<evidence type="ECO:0000313" key="1">
    <source>
        <dbReference type="EMBL" id="TWI65160.1"/>
    </source>
</evidence>
<dbReference type="RefSeq" id="WP_145649414.1">
    <property type="nucleotide sequence ID" value="NZ_VLLB01000004.1"/>
</dbReference>
<comment type="caution">
    <text evidence="1">The sequence shown here is derived from an EMBL/GenBank/DDBJ whole genome shotgun (WGS) entry which is preliminary data.</text>
</comment>
<protein>
    <submittedName>
        <fullName evidence="1">Uncharacterized protein</fullName>
    </submittedName>
</protein>